<feature type="transmembrane region" description="Helical" evidence="7">
    <location>
        <begin position="62"/>
        <end position="81"/>
    </location>
</feature>
<feature type="transmembrane region" description="Helical" evidence="7">
    <location>
        <begin position="207"/>
        <end position="223"/>
    </location>
</feature>
<proteinExistence type="predicted"/>
<dbReference type="GO" id="GO:0005886">
    <property type="term" value="C:plasma membrane"/>
    <property type="evidence" value="ECO:0007669"/>
    <property type="project" value="UniProtKB-SubCell"/>
</dbReference>
<comment type="subcellular location">
    <subcellularLocation>
        <location evidence="1">Cell membrane</location>
        <topology evidence="1">Multi-pass membrane protein</topology>
    </subcellularLocation>
</comment>
<dbReference type="Pfam" id="PF07690">
    <property type="entry name" value="MFS_1"/>
    <property type="match status" value="1"/>
</dbReference>
<feature type="transmembrane region" description="Helical" evidence="7">
    <location>
        <begin position="280"/>
        <end position="296"/>
    </location>
</feature>
<evidence type="ECO:0000256" key="5">
    <source>
        <dbReference type="ARBA" id="ARBA00022989"/>
    </source>
</evidence>
<evidence type="ECO:0000256" key="6">
    <source>
        <dbReference type="ARBA" id="ARBA00023136"/>
    </source>
</evidence>
<evidence type="ECO:0000256" key="1">
    <source>
        <dbReference type="ARBA" id="ARBA00004651"/>
    </source>
</evidence>
<keyword evidence="5 7" id="KW-1133">Transmembrane helix</keyword>
<feature type="transmembrane region" description="Helical" evidence="7">
    <location>
        <begin position="243"/>
        <end position="268"/>
    </location>
</feature>
<dbReference type="InterPro" id="IPR004638">
    <property type="entry name" value="EmrB-like"/>
</dbReference>
<keyword evidence="4 7" id="KW-0812">Transmembrane</keyword>
<feature type="transmembrane region" description="Helical" evidence="7">
    <location>
        <begin position="308"/>
        <end position="327"/>
    </location>
</feature>
<feature type="transmembrane region" description="Helical" evidence="7">
    <location>
        <begin position="404"/>
        <end position="425"/>
    </location>
</feature>
<feature type="transmembrane region" description="Helical" evidence="7">
    <location>
        <begin position="182"/>
        <end position="201"/>
    </location>
</feature>
<dbReference type="Proteomes" id="UP000256269">
    <property type="component" value="Unassembled WGS sequence"/>
</dbReference>
<organism evidence="9 10">
    <name type="scientific">Kutzneria buriramensis</name>
    <dbReference type="NCBI Taxonomy" id="1045776"/>
    <lineage>
        <taxon>Bacteria</taxon>
        <taxon>Bacillati</taxon>
        <taxon>Actinomycetota</taxon>
        <taxon>Actinomycetes</taxon>
        <taxon>Pseudonocardiales</taxon>
        <taxon>Pseudonocardiaceae</taxon>
        <taxon>Kutzneria</taxon>
    </lineage>
</organism>
<feature type="transmembrane region" description="Helical" evidence="7">
    <location>
        <begin position="32"/>
        <end position="50"/>
    </location>
</feature>
<keyword evidence="10" id="KW-1185">Reference proteome</keyword>
<dbReference type="InterPro" id="IPR036259">
    <property type="entry name" value="MFS_trans_sf"/>
</dbReference>
<dbReference type="Gene3D" id="1.20.1720.10">
    <property type="entry name" value="Multidrug resistance protein D"/>
    <property type="match status" value="1"/>
</dbReference>
<dbReference type="Gene3D" id="1.20.1250.20">
    <property type="entry name" value="MFS general substrate transporter like domains"/>
    <property type="match status" value="1"/>
</dbReference>
<feature type="domain" description="Major facilitator superfamily (MFS) profile" evidence="8">
    <location>
        <begin position="1"/>
        <end position="423"/>
    </location>
</feature>
<dbReference type="CDD" id="cd17321">
    <property type="entry name" value="MFS_MMR_MDR_like"/>
    <property type="match status" value="1"/>
</dbReference>
<gene>
    <name evidence="9" type="ORF">BCF44_13083</name>
</gene>
<evidence type="ECO:0000256" key="2">
    <source>
        <dbReference type="ARBA" id="ARBA00022448"/>
    </source>
</evidence>
<dbReference type="InterPro" id="IPR020846">
    <property type="entry name" value="MFS_dom"/>
</dbReference>
<feature type="transmembrane region" description="Helical" evidence="7">
    <location>
        <begin position="151"/>
        <end position="170"/>
    </location>
</feature>
<dbReference type="SUPFAM" id="SSF103473">
    <property type="entry name" value="MFS general substrate transporter"/>
    <property type="match status" value="1"/>
</dbReference>
<dbReference type="RefSeq" id="WP_116181767.1">
    <property type="nucleotide sequence ID" value="NZ_CP144375.1"/>
</dbReference>
<keyword evidence="6 7" id="KW-0472">Membrane</keyword>
<feature type="transmembrane region" description="Helical" evidence="7">
    <location>
        <begin position="87"/>
        <end position="108"/>
    </location>
</feature>
<dbReference type="PANTHER" id="PTHR42718:SF39">
    <property type="entry name" value="ACTINORHODIN TRANSPORTER-RELATED"/>
    <property type="match status" value="1"/>
</dbReference>
<evidence type="ECO:0000313" key="10">
    <source>
        <dbReference type="Proteomes" id="UP000256269"/>
    </source>
</evidence>
<dbReference type="PANTHER" id="PTHR42718">
    <property type="entry name" value="MAJOR FACILITATOR SUPERFAMILY MULTIDRUG TRANSPORTER MFSC"/>
    <property type="match status" value="1"/>
</dbReference>
<keyword evidence="3" id="KW-1003">Cell membrane</keyword>
<evidence type="ECO:0000259" key="8">
    <source>
        <dbReference type="PROSITE" id="PS50850"/>
    </source>
</evidence>
<name>A0A3E0GU69_9PSEU</name>
<dbReference type="AlphaFoldDB" id="A0A3E0GU69"/>
<dbReference type="InterPro" id="IPR011701">
    <property type="entry name" value="MFS"/>
</dbReference>
<dbReference type="PROSITE" id="PS50850">
    <property type="entry name" value="MFS"/>
    <property type="match status" value="1"/>
</dbReference>
<evidence type="ECO:0000256" key="7">
    <source>
        <dbReference type="SAM" id="Phobius"/>
    </source>
</evidence>
<feature type="transmembrane region" description="Helical" evidence="7">
    <location>
        <begin position="120"/>
        <end position="145"/>
    </location>
</feature>
<dbReference type="EMBL" id="QUNO01000030">
    <property type="protein sequence ID" value="REH27110.1"/>
    <property type="molecule type" value="Genomic_DNA"/>
</dbReference>
<sequence>MTAGFMALLDVSIVNVAIPALQGEFGASSADISWVAAGFALTFGVALVPAGRLGDERGRRRMLLIGLAAFTATSALCGLAPTPGWLVVARLLQGAACGLMNPQVIGMIQQLFPGDSRARALGLYGGVVAVSTAVGPVVGGLLLQWADWRGVFFVNVPIGVAALVVGKNLLPRDPTDRPRRSLDLVGAALLGTAVFTVMYMLIEADHWWLLTVAAALTTAFLAWERRYEGQPLVDLQLLGDRGYATGIVLALLYYAGYTGIFLVITLFLQQGLHYTPLQSGLSMTPIAIGSAITATYSGRLVFRLGRTLILTGVLTTAAGIALAALLIGDHTELLPAALLVTGLGSGLVFSPNQALALRGVPPQDGSTAGAVLQTCQRIGTAIGTALAGSLLFGELARTDDFRPAAALGLWGSALTLALAALAGGFTRRGRHLRREEES</sequence>
<dbReference type="OrthoDB" id="7375466at2"/>
<evidence type="ECO:0000256" key="3">
    <source>
        <dbReference type="ARBA" id="ARBA00022475"/>
    </source>
</evidence>
<evidence type="ECO:0000256" key="4">
    <source>
        <dbReference type="ARBA" id="ARBA00022692"/>
    </source>
</evidence>
<comment type="caution">
    <text evidence="9">The sequence shown here is derived from an EMBL/GenBank/DDBJ whole genome shotgun (WGS) entry which is preliminary data.</text>
</comment>
<dbReference type="GO" id="GO:0022857">
    <property type="term" value="F:transmembrane transporter activity"/>
    <property type="evidence" value="ECO:0007669"/>
    <property type="project" value="InterPro"/>
</dbReference>
<accession>A0A3E0GU69</accession>
<dbReference type="PRINTS" id="PR01036">
    <property type="entry name" value="TCRTETB"/>
</dbReference>
<keyword evidence="2" id="KW-0813">Transport</keyword>
<evidence type="ECO:0000313" key="9">
    <source>
        <dbReference type="EMBL" id="REH27110.1"/>
    </source>
</evidence>
<dbReference type="NCBIfam" id="TIGR00711">
    <property type="entry name" value="efflux_EmrB"/>
    <property type="match status" value="1"/>
</dbReference>
<protein>
    <submittedName>
        <fullName evidence="9">EmrB/QacA subfamily drug resistance transporter</fullName>
    </submittedName>
</protein>
<reference evidence="9 10" key="1">
    <citation type="submission" date="2018-08" db="EMBL/GenBank/DDBJ databases">
        <title>Genomic Encyclopedia of Archaeal and Bacterial Type Strains, Phase II (KMG-II): from individual species to whole genera.</title>
        <authorList>
            <person name="Goeker M."/>
        </authorList>
    </citation>
    <scope>NUCLEOTIDE SEQUENCE [LARGE SCALE GENOMIC DNA]</scope>
    <source>
        <strain evidence="9 10">DSM 45791</strain>
    </source>
</reference>